<evidence type="ECO:0000256" key="3">
    <source>
        <dbReference type="SAM" id="MobiDB-lite"/>
    </source>
</evidence>
<evidence type="ECO:0000256" key="2">
    <source>
        <dbReference type="ARBA" id="ARBA00022884"/>
    </source>
</evidence>
<sequence length="244" mass="26999">MAAGGGSGPSNLRRFSEREASLAWKETMSRSDLGLIFFNNGDCSSGAFNLFDEMPARDWRSPSRVMEVTVRQACYPITEKLLHVAFDPFGVVEHMHVLGESDHVLAVVVFQSKHQAAEAFEDLRGRNIYDGCCQLDIKRGLSQECEANMEKNRPDTMASSSSDMLQASMSPTSDKEHTPDTMVTSLSNLFQASMTSSSDKEQPPTLPLLLPLRWSLILLLASSTSSCPLPVWLRALTTTPPHFR</sequence>
<feature type="compositionally biased region" description="Low complexity" evidence="3">
    <location>
        <begin position="157"/>
        <end position="170"/>
    </location>
</feature>
<dbReference type="SUPFAM" id="SSF54928">
    <property type="entry name" value="RNA-binding domain, RBD"/>
    <property type="match status" value="1"/>
</dbReference>
<evidence type="ECO:0000259" key="4">
    <source>
        <dbReference type="Pfam" id="PF11835"/>
    </source>
</evidence>
<feature type="region of interest" description="Disordered" evidence="3">
    <location>
        <begin position="148"/>
        <end position="180"/>
    </location>
</feature>
<dbReference type="AlphaFoldDB" id="A0A3L6PNN8"/>
<dbReference type="GO" id="GO:0003723">
    <property type="term" value="F:RNA binding"/>
    <property type="evidence" value="ECO:0007669"/>
    <property type="project" value="UniProtKB-KW"/>
</dbReference>
<dbReference type="Proteomes" id="UP000275267">
    <property type="component" value="Unassembled WGS sequence"/>
</dbReference>
<dbReference type="STRING" id="4540.A0A3L6PNN8"/>
<proteinExistence type="predicted"/>
<keyword evidence="2" id="KW-0694">RNA-binding</keyword>
<dbReference type="EMBL" id="PQIB02000017">
    <property type="protein sequence ID" value="RLM58919.1"/>
    <property type="molecule type" value="Genomic_DNA"/>
</dbReference>
<protein>
    <recommendedName>
        <fullName evidence="4">PTBP1-like RNA recognition motif 2 domain-containing protein</fullName>
    </recommendedName>
</protein>
<evidence type="ECO:0000256" key="1">
    <source>
        <dbReference type="ARBA" id="ARBA00022737"/>
    </source>
</evidence>
<dbReference type="InterPro" id="IPR012677">
    <property type="entry name" value="Nucleotide-bd_a/b_plait_sf"/>
</dbReference>
<gene>
    <name evidence="5" type="ORF">C2845_PM18G06590</name>
</gene>
<keyword evidence="6" id="KW-1185">Reference proteome</keyword>
<keyword evidence="1" id="KW-0677">Repeat</keyword>
<evidence type="ECO:0000313" key="6">
    <source>
        <dbReference type="Proteomes" id="UP000275267"/>
    </source>
</evidence>
<dbReference type="InterPro" id="IPR021790">
    <property type="entry name" value="PTBP1-like_RRM2"/>
</dbReference>
<reference evidence="6" key="1">
    <citation type="journal article" date="2019" name="Nat. Commun.">
        <title>The genome of broomcorn millet.</title>
        <authorList>
            <person name="Zou C."/>
            <person name="Miki D."/>
            <person name="Li D."/>
            <person name="Tang Q."/>
            <person name="Xiao L."/>
            <person name="Rajput S."/>
            <person name="Deng P."/>
            <person name="Jia W."/>
            <person name="Huang R."/>
            <person name="Zhang M."/>
            <person name="Sun Y."/>
            <person name="Hu J."/>
            <person name="Fu X."/>
            <person name="Schnable P.S."/>
            <person name="Li F."/>
            <person name="Zhang H."/>
            <person name="Feng B."/>
            <person name="Zhu X."/>
            <person name="Liu R."/>
            <person name="Schnable J.C."/>
            <person name="Zhu J.-K."/>
            <person name="Zhang H."/>
        </authorList>
    </citation>
    <scope>NUCLEOTIDE SEQUENCE [LARGE SCALE GENOMIC DNA]</scope>
</reference>
<accession>A0A3L6PNN8</accession>
<evidence type="ECO:0000313" key="5">
    <source>
        <dbReference type="EMBL" id="RLM58919.1"/>
    </source>
</evidence>
<name>A0A3L6PNN8_PANMI</name>
<organism evidence="5 6">
    <name type="scientific">Panicum miliaceum</name>
    <name type="common">Proso millet</name>
    <name type="synonym">Broomcorn millet</name>
    <dbReference type="NCBI Taxonomy" id="4540"/>
    <lineage>
        <taxon>Eukaryota</taxon>
        <taxon>Viridiplantae</taxon>
        <taxon>Streptophyta</taxon>
        <taxon>Embryophyta</taxon>
        <taxon>Tracheophyta</taxon>
        <taxon>Spermatophyta</taxon>
        <taxon>Magnoliopsida</taxon>
        <taxon>Liliopsida</taxon>
        <taxon>Poales</taxon>
        <taxon>Poaceae</taxon>
        <taxon>PACMAD clade</taxon>
        <taxon>Panicoideae</taxon>
        <taxon>Panicodae</taxon>
        <taxon>Paniceae</taxon>
        <taxon>Panicinae</taxon>
        <taxon>Panicum</taxon>
        <taxon>Panicum sect. Panicum</taxon>
    </lineage>
</organism>
<comment type="caution">
    <text evidence="5">The sequence shown here is derived from an EMBL/GenBank/DDBJ whole genome shotgun (WGS) entry which is preliminary data.</text>
</comment>
<feature type="domain" description="PTBP1-like RNA recognition motif 2" evidence="4">
    <location>
        <begin position="63"/>
        <end position="138"/>
    </location>
</feature>
<dbReference type="Gene3D" id="3.30.70.330">
    <property type="match status" value="1"/>
</dbReference>
<dbReference type="OrthoDB" id="296632at2759"/>
<dbReference type="PANTHER" id="PTHR15592">
    <property type="entry name" value="MATRIN 3/NUCLEAR PROTEIN 220-RELATED"/>
    <property type="match status" value="1"/>
</dbReference>
<dbReference type="Pfam" id="PF11835">
    <property type="entry name" value="RRM_8"/>
    <property type="match status" value="1"/>
</dbReference>
<dbReference type="InterPro" id="IPR035979">
    <property type="entry name" value="RBD_domain_sf"/>
</dbReference>